<dbReference type="Gene3D" id="3.30.70.1050">
    <property type="entry name" value="Trigger factor ribosome-binding domain"/>
    <property type="match status" value="1"/>
</dbReference>
<feature type="compositionally biased region" description="Basic residues" evidence="7">
    <location>
        <begin position="20"/>
        <end position="31"/>
    </location>
</feature>
<dbReference type="GO" id="GO:0043335">
    <property type="term" value="P:protein unfolding"/>
    <property type="evidence" value="ECO:0007669"/>
    <property type="project" value="TreeGrafter"/>
</dbReference>
<sequence length="530" mass="57968">MASSSAASMSTISSAAAFRAGRRRSTARRSRATPTTPTRRGGHRRADAARFSVRVVAAATNDEVTVKQTDLGDCKVRLEVTVPTAVQTEARQNCLEGFAEKTQIPGFAQYKKSGGRKKGANVLPPAGVIVNFVGEKEFGAACAEEMLQLSLPKAMEVVSATALQDSEKIETSFDDLLKAFSGKECEPTGDVIYSVTVEVVPTIKWTGDYRKLSVTVTSPGDDETDALEAEAIFNTRLRGLGTMRVVVDRGLEIGDQAVMDLEAVNAETRSPIDGIKQKKFSLDTGAARVNLPGLIDGIIGMKLGEQRTFPITMPNDWPQAFLRGVTADFTVDLREVFENTVPDPTDDIASQIYPDATSIAEAKEKILEAQKENTKAMLEQATNEALVDALAAICDAPLPASIVEETGRQMYSEKMLEAQIGQQMSMDVINQLAAPEMVDEYLRTNKESIELIVRRTVACEELFRLENIEVTEEEFKAEVVSAKEEFERYGTEYDVQRLVEQAGEVIEARKSLDWLREHATITIAPPAGKQ</sequence>
<dbReference type="EC" id="5.2.1.8" evidence="3"/>
<evidence type="ECO:0000256" key="4">
    <source>
        <dbReference type="ARBA" id="ARBA00023110"/>
    </source>
</evidence>
<keyword evidence="5" id="KW-0143">Chaperone</keyword>
<feature type="region of interest" description="Disordered" evidence="7">
    <location>
        <begin position="1"/>
        <end position="47"/>
    </location>
</feature>
<evidence type="ECO:0000313" key="11">
    <source>
        <dbReference type="Proteomes" id="UP000001876"/>
    </source>
</evidence>
<dbReference type="Proteomes" id="UP000001876">
    <property type="component" value="Unassembled WGS sequence"/>
</dbReference>
<gene>
    <name evidence="10" type="ORF">MICPUCDRAFT_40712</name>
</gene>
<evidence type="ECO:0000256" key="2">
    <source>
        <dbReference type="ARBA" id="ARBA00005464"/>
    </source>
</evidence>
<evidence type="ECO:0000256" key="1">
    <source>
        <dbReference type="ARBA" id="ARBA00000971"/>
    </source>
</evidence>
<evidence type="ECO:0000256" key="6">
    <source>
        <dbReference type="ARBA" id="ARBA00023235"/>
    </source>
</evidence>
<accession>C1MWD1</accession>
<dbReference type="Pfam" id="PF05697">
    <property type="entry name" value="Trigger_N"/>
    <property type="match status" value="1"/>
</dbReference>
<reference evidence="10 11" key="1">
    <citation type="journal article" date="2009" name="Science">
        <title>Green evolution and dynamic adaptations revealed by genomes of the marine picoeukaryotes Micromonas.</title>
        <authorList>
            <person name="Worden A.Z."/>
            <person name="Lee J.H."/>
            <person name="Mock T."/>
            <person name="Rouze P."/>
            <person name="Simmons M.P."/>
            <person name="Aerts A.L."/>
            <person name="Allen A.E."/>
            <person name="Cuvelier M.L."/>
            <person name="Derelle E."/>
            <person name="Everett M.V."/>
            <person name="Foulon E."/>
            <person name="Grimwood J."/>
            <person name="Gundlach H."/>
            <person name="Henrissat B."/>
            <person name="Napoli C."/>
            <person name="McDonald S.M."/>
            <person name="Parker M.S."/>
            <person name="Rombauts S."/>
            <person name="Salamov A."/>
            <person name="Von Dassow P."/>
            <person name="Badger J.H."/>
            <person name="Coutinho P.M."/>
            <person name="Demir E."/>
            <person name="Dubchak I."/>
            <person name="Gentemann C."/>
            <person name="Eikrem W."/>
            <person name="Gready J.E."/>
            <person name="John U."/>
            <person name="Lanier W."/>
            <person name="Lindquist E.A."/>
            <person name="Lucas S."/>
            <person name="Mayer K.F."/>
            <person name="Moreau H."/>
            <person name="Not F."/>
            <person name="Otillar R."/>
            <person name="Panaud O."/>
            <person name="Pangilinan J."/>
            <person name="Paulsen I."/>
            <person name="Piegu B."/>
            <person name="Poliakov A."/>
            <person name="Robbens S."/>
            <person name="Schmutz J."/>
            <person name="Toulza E."/>
            <person name="Wyss T."/>
            <person name="Zelensky A."/>
            <person name="Zhou K."/>
            <person name="Armbrust E.V."/>
            <person name="Bhattacharya D."/>
            <person name="Goodenough U.W."/>
            <person name="Van de Peer Y."/>
            <person name="Grigoriev I.V."/>
        </authorList>
    </citation>
    <scope>NUCLEOTIDE SEQUENCE [LARGE SCALE GENOMIC DNA]</scope>
    <source>
        <strain evidence="10 11">CCMP1545</strain>
    </source>
</reference>
<keyword evidence="4" id="KW-0697">Rotamase</keyword>
<dbReference type="OrthoDB" id="3366at2759"/>
<dbReference type="InterPro" id="IPR046357">
    <property type="entry name" value="PPIase_dom_sf"/>
</dbReference>
<dbReference type="Pfam" id="PF05698">
    <property type="entry name" value="Trigger_C"/>
    <property type="match status" value="1"/>
</dbReference>
<dbReference type="PANTHER" id="PTHR30560">
    <property type="entry name" value="TRIGGER FACTOR CHAPERONE AND PEPTIDYL-PROLYL CIS/TRANS ISOMERASE"/>
    <property type="match status" value="1"/>
</dbReference>
<organism evidence="11">
    <name type="scientific">Micromonas pusilla (strain CCMP1545)</name>
    <name type="common">Picoplanktonic green alga</name>
    <dbReference type="NCBI Taxonomy" id="564608"/>
    <lineage>
        <taxon>Eukaryota</taxon>
        <taxon>Viridiplantae</taxon>
        <taxon>Chlorophyta</taxon>
        <taxon>Mamiellophyceae</taxon>
        <taxon>Mamiellales</taxon>
        <taxon>Mamiellaceae</taxon>
        <taxon>Micromonas</taxon>
    </lineage>
</organism>
<evidence type="ECO:0000256" key="3">
    <source>
        <dbReference type="ARBA" id="ARBA00013194"/>
    </source>
</evidence>
<dbReference type="SUPFAM" id="SSF54534">
    <property type="entry name" value="FKBP-like"/>
    <property type="match status" value="1"/>
</dbReference>
<dbReference type="InterPro" id="IPR008881">
    <property type="entry name" value="Trigger_fac_ribosome-bd_bac"/>
</dbReference>
<feature type="domain" description="Trigger factor ribosome-binding bacterial" evidence="8">
    <location>
        <begin position="65"/>
        <end position="218"/>
    </location>
</feature>
<dbReference type="InterPro" id="IPR027304">
    <property type="entry name" value="Trigger_fact/SurA_dom_sf"/>
</dbReference>
<dbReference type="OMA" id="KGIKTQF"/>
<comment type="catalytic activity">
    <reaction evidence="1">
        <text>[protein]-peptidylproline (omega=180) = [protein]-peptidylproline (omega=0)</text>
        <dbReference type="Rhea" id="RHEA:16237"/>
        <dbReference type="Rhea" id="RHEA-COMP:10747"/>
        <dbReference type="Rhea" id="RHEA-COMP:10748"/>
        <dbReference type="ChEBI" id="CHEBI:83833"/>
        <dbReference type="ChEBI" id="CHEBI:83834"/>
        <dbReference type="EC" id="5.2.1.8"/>
    </reaction>
</comment>
<dbReference type="GO" id="GO:0043022">
    <property type="term" value="F:ribosome binding"/>
    <property type="evidence" value="ECO:0007669"/>
    <property type="project" value="TreeGrafter"/>
</dbReference>
<keyword evidence="11" id="KW-1185">Reference proteome</keyword>
<proteinExistence type="inferred from homology"/>
<dbReference type="InterPro" id="IPR037041">
    <property type="entry name" value="Trigger_fac_C_sf"/>
</dbReference>
<dbReference type="KEGG" id="mpp:MICPUCDRAFT_40712"/>
<dbReference type="Gene3D" id="1.10.3120.10">
    <property type="entry name" value="Trigger factor, C-terminal domain"/>
    <property type="match status" value="1"/>
</dbReference>
<dbReference type="GO" id="GO:0015031">
    <property type="term" value="P:protein transport"/>
    <property type="evidence" value="ECO:0007669"/>
    <property type="project" value="InterPro"/>
</dbReference>
<evidence type="ECO:0000313" key="10">
    <source>
        <dbReference type="EMBL" id="EEH56145.1"/>
    </source>
</evidence>
<evidence type="ECO:0000256" key="7">
    <source>
        <dbReference type="SAM" id="MobiDB-lite"/>
    </source>
</evidence>
<feature type="domain" description="Trigger factor C-terminal" evidence="9">
    <location>
        <begin position="358"/>
        <end position="501"/>
    </location>
</feature>
<name>C1MWD1_MICPC</name>
<evidence type="ECO:0000259" key="9">
    <source>
        <dbReference type="Pfam" id="PF05698"/>
    </source>
</evidence>
<dbReference type="SUPFAM" id="SSF109998">
    <property type="entry name" value="Triger factor/SurA peptide-binding domain-like"/>
    <property type="match status" value="1"/>
</dbReference>
<dbReference type="RefSeq" id="XP_003060193.1">
    <property type="nucleotide sequence ID" value="XM_003060147.1"/>
</dbReference>
<dbReference type="AlphaFoldDB" id="C1MWD1"/>
<dbReference type="InterPro" id="IPR005215">
    <property type="entry name" value="Trig_fac"/>
</dbReference>
<keyword evidence="6" id="KW-0413">Isomerase</keyword>
<dbReference type="GO" id="GO:0051083">
    <property type="term" value="P:'de novo' cotranslational protein folding"/>
    <property type="evidence" value="ECO:0007669"/>
    <property type="project" value="TreeGrafter"/>
</dbReference>
<dbReference type="GO" id="GO:0044183">
    <property type="term" value="F:protein folding chaperone"/>
    <property type="evidence" value="ECO:0007669"/>
    <property type="project" value="TreeGrafter"/>
</dbReference>
<dbReference type="GeneID" id="9685631"/>
<feature type="compositionally biased region" description="Low complexity" evidence="7">
    <location>
        <begin position="1"/>
        <end position="19"/>
    </location>
</feature>
<evidence type="ECO:0000256" key="5">
    <source>
        <dbReference type="ARBA" id="ARBA00023186"/>
    </source>
</evidence>
<dbReference type="EMBL" id="GG663741">
    <property type="protein sequence ID" value="EEH56145.1"/>
    <property type="molecule type" value="Genomic_DNA"/>
</dbReference>
<dbReference type="eggNOG" id="ENOG502QUET">
    <property type="taxonomic scope" value="Eukaryota"/>
</dbReference>
<dbReference type="PANTHER" id="PTHR30560:SF3">
    <property type="entry name" value="TRIGGER FACTOR-LIKE PROTEIN TIG, CHLOROPLASTIC"/>
    <property type="match status" value="1"/>
</dbReference>
<comment type="similarity">
    <text evidence="2">Belongs to the FKBP-type PPIase family. Tig subfamily.</text>
</comment>
<dbReference type="SUPFAM" id="SSF102735">
    <property type="entry name" value="Trigger factor ribosome-binding domain"/>
    <property type="match status" value="1"/>
</dbReference>
<dbReference type="InterPro" id="IPR008880">
    <property type="entry name" value="Trigger_fac_C"/>
</dbReference>
<dbReference type="InterPro" id="IPR036611">
    <property type="entry name" value="Trigger_fac_ribosome-bd_sf"/>
</dbReference>
<dbReference type="Gene3D" id="3.10.50.40">
    <property type="match status" value="1"/>
</dbReference>
<dbReference type="GO" id="GO:0003755">
    <property type="term" value="F:peptidyl-prolyl cis-trans isomerase activity"/>
    <property type="evidence" value="ECO:0007669"/>
    <property type="project" value="UniProtKB-KW"/>
</dbReference>
<dbReference type="STRING" id="564608.C1MWD1"/>
<evidence type="ECO:0000259" key="8">
    <source>
        <dbReference type="Pfam" id="PF05697"/>
    </source>
</evidence>
<protein>
    <recommendedName>
        <fullName evidence="3">peptidylprolyl isomerase</fullName>
        <ecNumber evidence="3">5.2.1.8</ecNumber>
    </recommendedName>
</protein>